<dbReference type="Pfam" id="PF00126">
    <property type="entry name" value="HTH_1"/>
    <property type="match status" value="1"/>
</dbReference>
<organism evidence="6 7">
    <name type="scientific">Vreelandella azerica</name>
    <dbReference type="NCBI Taxonomy" id="2732867"/>
    <lineage>
        <taxon>Bacteria</taxon>
        <taxon>Pseudomonadati</taxon>
        <taxon>Pseudomonadota</taxon>
        <taxon>Gammaproteobacteria</taxon>
        <taxon>Oceanospirillales</taxon>
        <taxon>Halomonadaceae</taxon>
        <taxon>Vreelandella</taxon>
    </lineage>
</organism>
<evidence type="ECO:0000256" key="3">
    <source>
        <dbReference type="ARBA" id="ARBA00023125"/>
    </source>
</evidence>
<reference evidence="6 7" key="1">
    <citation type="submission" date="2020-05" db="EMBL/GenBank/DDBJ databases">
        <authorList>
            <person name="Ruan W."/>
            <person name="Jeon C.O."/>
            <person name="Chun B.H."/>
        </authorList>
    </citation>
    <scope>NUCLEOTIDE SEQUENCE [LARGE SCALE GENOMIC DNA]</scope>
    <source>
        <strain evidence="6 7">TBZ9</strain>
    </source>
</reference>
<dbReference type="InterPro" id="IPR036390">
    <property type="entry name" value="WH_DNA-bd_sf"/>
</dbReference>
<comment type="similarity">
    <text evidence="1">Belongs to the LysR transcriptional regulatory family.</text>
</comment>
<dbReference type="InterPro" id="IPR058163">
    <property type="entry name" value="LysR-type_TF_proteobact-type"/>
</dbReference>
<dbReference type="Gene3D" id="1.10.10.10">
    <property type="entry name" value="Winged helix-like DNA-binding domain superfamily/Winged helix DNA-binding domain"/>
    <property type="match status" value="1"/>
</dbReference>
<proteinExistence type="inferred from homology"/>
<dbReference type="PANTHER" id="PTHR30537:SF74">
    <property type="entry name" value="HTH-TYPE TRANSCRIPTIONAL REGULATOR TRPI"/>
    <property type="match status" value="1"/>
</dbReference>
<keyword evidence="4" id="KW-0804">Transcription</keyword>
<dbReference type="SUPFAM" id="SSF53850">
    <property type="entry name" value="Periplasmic binding protein-like II"/>
    <property type="match status" value="1"/>
</dbReference>
<dbReference type="RefSeq" id="WP_171701879.1">
    <property type="nucleotide sequence ID" value="NZ_JABFHI010000002.1"/>
</dbReference>
<dbReference type="GO" id="GO:0006351">
    <property type="term" value="P:DNA-templated transcription"/>
    <property type="evidence" value="ECO:0007669"/>
    <property type="project" value="TreeGrafter"/>
</dbReference>
<dbReference type="Gene3D" id="3.40.190.10">
    <property type="entry name" value="Periplasmic binding protein-like II"/>
    <property type="match status" value="2"/>
</dbReference>
<comment type="caution">
    <text evidence="6">The sequence shown here is derived from an EMBL/GenBank/DDBJ whole genome shotgun (WGS) entry which is preliminary data.</text>
</comment>
<feature type="domain" description="HTH lysR-type" evidence="5">
    <location>
        <begin position="6"/>
        <end position="63"/>
    </location>
</feature>
<keyword evidence="7" id="KW-1185">Reference proteome</keyword>
<dbReference type="Proteomes" id="UP000588806">
    <property type="component" value="Unassembled WGS sequence"/>
</dbReference>
<gene>
    <name evidence="6" type="ORF">HLB35_05960</name>
</gene>
<evidence type="ECO:0000259" key="5">
    <source>
        <dbReference type="PROSITE" id="PS50931"/>
    </source>
</evidence>
<name>A0A7Y3XAM5_9GAMM</name>
<dbReference type="GO" id="GO:0003700">
    <property type="term" value="F:DNA-binding transcription factor activity"/>
    <property type="evidence" value="ECO:0007669"/>
    <property type="project" value="InterPro"/>
</dbReference>
<accession>A0A7Y3XAM5</accession>
<dbReference type="FunFam" id="3.40.190.10:FF:000017">
    <property type="entry name" value="Glycine cleavage system transcriptional activator"/>
    <property type="match status" value="1"/>
</dbReference>
<keyword evidence="2" id="KW-0805">Transcription regulation</keyword>
<dbReference type="SUPFAM" id="SSF46785">
    <property type="entry name" value="Winged helix' DNA-binding domain"/>
    <property type="match status" value="1"/>
</dbReference>
<protein>
    <submittedName>
        <fullName evidence="6">LysR family transcriptional regulator</fullName>
    </submittedName>
</protein>
<dbReference type="EMBL" id="JABFHI010000002">
    <property type="protein sequence ID" value="NOG31426.1"/>
    <property type="molecule type" value="Genomic_DNA"/>
</dbReference>
<dbReference type="AlphaFoldDB" id="A0A7Y3XAM5"/>
<evidence type="ECO:0000256" key="1">
    <source>
        <dbReference type="ARBA" id="ARBA00009437"/>
    </source>
</evidence>
<evidence type="ECO:0000313" key="7">
    <source>
        <dbReference type="Proteomes" id="UP000588806"/>
    </source>
</evidence>
<dbReference type="InterPro" id="IPR000847">
    <property type="entry name" value="LysR_HTH_N"/>
</dbReference>
<dbReference type="PANTHER" id="PTHR30537">
    <property type="entry name" value="HTH-TYPE TRANSCRIPTIONAL REGULATOR"/>
    <property type="match status" value="1"/>
</dbReference>
<reference evidence="6 7" key="2">
    <citation type="submission" date="2020-06" db="EMBL/GenBank/DDBJ databases">
        <title>Halomonas songnenensis sp. nov., a moderately halophilic bacterium isolated from saline and alkaline soils.</title>
        <authorList>
            <person name="Jiang J."/>
            <person name="Pan Y."/>
        </authorList>
    </citation>
    <scope>NUCLEOTIDE SEQUENCE [LARGE SCALE GENOMIC DNA]</scope>
    <source>
        <strain evidence="6 7">TBZ9</strain>
    </source>
</reference>
<dbReference type="InterPro" id="IPR036388">
    <property type="entry name" value="WH-like_DNA-bd_sf"/>
</dbReference>
<dbReference type="PROSITE" id="PS50931">
    <property type="entry name" value="HTH_LYSR"/>
    <property type="match status" value="1"/>
</dbReference>
<evidence type="ECO:0000313" key="6">
    <source>
        <dbReference type="EMBL" id="NOG31426.1"/>
    </source>
</evidence>
<evidence type="ECO:0000256" key="2">
    <source>
        <dbReference type="ARBA" id="ARBA00023015"/>
    </source>
</evidence>
<dbReference type="GO" id="GO:0043565">
    <property type="term" value="F:sequence-specific DNA binding"/>
    <property type="evidence" value="ECO:0007669"/>
    <property type="project" value="TreeGrafter"/>
</dbReference>
<evidence type="ECO:0000256" key="4">
    <source>
        <dbReference type="ARBA" id="ARBA00023163"/>
    </source>
</evidence>
<dbReference type="Pfam" id="PF03466">
    <property type="entry name" value="LysR_substrate"/>
    <property type="match status" value="1"/>
</dbReference>
<keyword evidence="3" id="KW-0238">DNA-binding</keyword>
<dbReference type="InterPro" id="IPR005119">
    <property type="entry name" value="LysR_subst-bd"/>
</dbReference>
<sequence>MNHTLPPLGALRAFEATARLGSVTAAANELSVTHGAVSRQLKSLDEHFGVALLTKEGRGLALTPHGQRLQSGVGEAFARLRDSCAALKDELRQAPFTLACPGSLLARWLIPRLDRLHAALPTLNLQVVVSDTEQPDTHSATSAHLAFSEPPWPAEAEVIELMPEQICAVISPALARHCDTYHPATLLANTLLYTASRPQAWPQWASAQGLEQPALEEALQKGQGFDHLFYLIEAAAAGMGVAIAPTLLVEDDLRSGRLIAPWGSIETSARLCLWLPPAWQSGHQSHGTRLANWLKQELGRH</sequence>